<protein>
    <submittedName>
        <fullName evidence="1">Uncharacterized protein</fullName>
    </submittedName>
</protein>
<dbReference type="EMBL" id="GBRH01250763">
    <property type="protein sequence ID" value="JAD47132.1"/>
    <property type="molecule type" value="Transcribed_RNA"/>
</dbReference>
<proteinExistence type="predicted"/>
<sequence length="42" mass="5057">MNKYANFACHFSLAINIRIVVDWAWKTVHAVYFFRIRRLAIT</sequence>
<reference evidence="1" key="2">
    <citation type="journal article" date="2015" name="Data Brief">
        <title>Shoot transcriptome of the giant reed, Arundo donax.</title>
        <authorList>
            <person name="Barrero R.A."/>
            <person name="Guerrero F.D."/>
            <person name="Moolhuijzen P."/>
            <person name="Goolsby J.A."/>
            <person name="Tidwell J."/>
            <person name="Bellgard S.E."/>
            <person name="Bellgard M.I."/>
        </authorList>
    </citation>
    <scope>NUCLEOTIDE SEQUENCE</scope>
    <source>
        <tissue evidence="1">Shoot tissue taken approximately 20 cm above the soil surface</tissue>
    </source>
</reference>
<accession>A0A0A9AJA2</accession>
<evidence type="ECO:0000313" key="1">
    <source>
        <dbReference type="EMBL" id="JAD47132.1"/>
    </source>
</evidence>
<organism evidence="1">
    <name type="scientific">Arundo donax</name>
    <name type="common">Giant reed</name>
    <name type="synonym">Donax arundinaceus</name>
    <dbReference type="NCBI Taxonomy" id="35708"/>
    <lineage>
        <taxon>Eukaryota</taxon>
        <taxon>Viridiplantae</taxon>
        <taxon>Streptophyta</taxon>
        <taxon>Embryophyta</taxon>
        <taxon>Tracheophyta</taxon>
        <taxon>Spermatophyta</taxon>
        <taxon>Magnoliopsida</taxon>
        <taxon>Liliopsida</taxon>
        <taxon>Poales</taxon>
        <taxon>Poaceae</taxon>
        <taxon>PACMAD clade</taxon>
        <taxon>Arundinoideae</taxon>
        <taxon>Arundineae</taxon>
        <taxon>Arundo</taxon>
    </lineage>
</organism>
<dbReference type="AlphaFoldDB" id="A0A0A9AJA2"/>
<reference evidence="1" key="1">
    <citation type="submission" date="2014-09" db="EMBL/GenBank/DDBJ databases">
        <authorList>
            <person name="Magalhaes I.L.F."/>
            <person name="Oliveira U."/>
            <person name="Santos F.R."/>
            <person name="Vidigal T.H.D.A."/>
            <person name="Brescovit A.D."/>
            <person name="Santos A.J."/>
        </authorList>
    </citation>
    <scope>NUCLEOTIDE SEQUENCE</scope>
    <source>
        <tissue evidence="1">Shoot tissue taken approximately 20 cm above the soil surface</tissue>
    </source>
</reference>
<name>A0A0A9AJA2_ARUDO</name>